<protein>
    <submittedName>
        <fullName evidence="2">Uncharacterized protein</fullName>
    </submittedName>
</protein>
<accession>A0A2J7ZWV4</accession>
<dbReference type="Proteomes" id="UP000236333">
    <property type="component" value="Unassembled WGS sequence"/>
</dbReference>
<comment type="caution">
    <text evidence="2">The sequence shown here is derived from an EMBL/GenBank/DDBJ whole genome shotgun (WGS) entry which is preliminary data.</text>
</comment>
<feature type="region of interest" description="Disordered" evidence="1">
    <location>
        <begin position="1"/>
        <end position="29"/>
    </location>
</feature>
<feature type="compositionally biased region" description="Basic and acidic residues" evidence="1">
    <location>
        <begin position="19"/>
        <end position="28"/>
    </location>
</feature>
<organism evidence="2 3">
    <name type="scientific">Tetrabaena socialis</name>
    <dbReference type="NCBI Taxonomy" id="47790"/>
    <lineage>
        <taxon>Eukaryota</taxon>
        <taxon>Viridiplantae</taxon>
        <taxon>Chlorophyta</taxon>
        <taxon>core chlorophytes</taxon>
        <taxon>Chlorophyceae</taxon>
        <taxon>CS clade</taxon>
        <taxon>Chlamydomonadales</taxon>
        <taxon>Tetrabaenaceae</taxon>
        <taxon>Tetrabaena</taxon>
    </lineage>
</organism>
<proteinExistence type="predicted"/>
<evidence type="ECO:0000313" key="2">
    <source>
        <dbReference type="EMBL" id="PNH04738.1"/>
    </source>
</evidence>
<sequence length="84" mass="8567">MVAPGCTDLDPCSSAEANARSEEREQGAELRWGAHAHNPHSSVAAYLGPHVARFVEVFGAVGDVPGANAWAYVPLPSGAAVAAA</sequence>
<reference evidence="2 3" key="1">
    <citation type="journal article" date="2017" name="Mol. Biol. Evol.">
        <title>The 4-celled Tetrabaena socialis nuclear genome reveals the essential components for genetic control of cell number at the origin of multicellularity in the volvocine lineage.</title>
        <authorList>
            <person name="Featherston J."/>
            <person name="Arakaki Y."/>
            <person name="Hanschen E.R."/>
            <person name="Ferris P.J."/>
            <person name="Michod R.E."/>
            <person name="Olson B.J.S.C."/>
            <person name="Nozaki H."/>
            <person name="Durand P.M."/>
        </authorList>
    </citation>
    <scope>NUCLEOTIDE SEQUENCE [LARGE SCALE GENOMIC DNA]</scope>
    <source>
        <strain evidence="2 3">NIES-571</strain>
    </source>
</reference>
<evidence type="ECO:0000313" key="3">
    <source>
        <dbReference type="Proteomes" id="UP000236333"/>
    </source>
</evidence>
<gene>
    <name evidence="2" type="ORF">TSOC_009051</name>
</gene>
<dbReference type="AlphaFoldDB" id="A0A2J7ZWV4"/>
<dbReference type="EMBL" id="PGGS01000364">
    <property type="protein sequence ID" value="PNH04738.1"/>
    <property type="molecule type" value="Genomic_DNA"/>
</dbReference>
<evidence type="ECO:0000256" key="1">
    <source>
        <dbReference type="SAM" id="MobiDB-lite"/>
    </source>
</evidence>
<keyword evidence="3" id="KW-1185">Reference proteome</keyword>
<name>A0A2J7ZWV4_9CHLO</name>